<proteinExistence type="predicted"/>
<evidence type="ECO:0000256" key="1">
    <source>
        <dbReference type="SAM" id="MobiDB-lite"/>
    </source>
</evidence>
<gene>
    <name evidence="2" type="ORF">HZH68_000958</name>
</gene>
<evidence type="ECO:0000313" key="2">
    <source>
        <dbReference type="EMBL" id="KAF7418305.1"/>
    </source>
</evidence>
<keyword evidence="3" id="KW-1185">Reference proteome</keyword>
<feature type="compositionally biased region" description="Basic and acidic residues" evidence="1">
    <location>
        <begin position="64"/>
        <end position="79"/>
    </location>
</feature>
<accession>A0A834U6I2</accession>
<dbReference type="AlphaFoldDB" id="A0A834U6I2"/>
<name>A0A834U6I2_VESGE</name>
<comment type="caution">
    <text evidence="2">The sequence shown here is derived from an EMBL/GenBank/DDBJ whole genome shotgun (WGS) entry which is preliminary data.</text>
</comment>
<protein>
    <submittedName>
        <fullName evidence="2">Uncharacterized protein</fullName>
    </submittedName>
</protein>
<reference evidence="2" key="1">
    <citation type="journal article" date="2020" name="G3 (Bethesda)">
        <title>High-Quality Assemblies for Three Invasive Social Wasps from the &lt;i&gt;Vespula&lt;/i&gt; Genus.</title>
        <authorList>
            <person name="Harrop T.W.R."/>
            <person name="Guhlin J."/>
            <person name="McLaughlin G.M."/>
            <person name="Permina E."/>
            <person name="Stockwell P."/>
            <person name="Gilligan J."/>
            <person name="Le Lec M.F."/>
            <person name="Gruber M.A.M."/>
            <person name="Quinn O."/>
            <person name="Lovegrove M."/>
            <person name="Duncan E.J."/>
            <person name="Remnant E.J."/>
            <person name="Van Eeckhoven J."/>
            <person name="Graham B."/>
            <person name="Knapp R.A."/>
            <person name="Langford K.W."/>
            <person name="Kronenberg Z."/>
            <person name="Press M.O."/>
            <person name="Eacker S.M."/>
            <person name="Wilson-Rankin E.E."/>
            <person name="Purcell J."/>
            <person name="Lester P.J."/>
            <person name="Dearden P.K."/>
        </authorList>
    </citation>
    <scope>NUCLEOTIDE SEQUENCE</scope>
    <source>
        <strain evidence="2">Linc-1</strain>
    </source>
</reference>
<feature type="region of interest" description="Disordered" evidence="1">
    <location>
        <begin position="59"/>
        <end position="79"/>
    </location>
</feature>
<dbReference type="EMBL" id="JACSDZ010000001">
    <property type="protein sequence ID" value="KAF7418305.1"/>
    <property type="molecule type" value="Genomic_DNA"/>
</dbReference>
<evidence type="ECO:0000313" key="3">
    <source>
        <dbReference type="Proteomes" id="UP000617340"/>
    </source>
</evidence>
<dbReference type="Proteomes" id="UP000617340">
    <property type="component" value="Unassembled WGS sequence"/>
</dbReference>
<sequence>MSVEKRCSDTSCGTSRNVPQDITLVNVKTHEHSIKNPCGLLFTHKKSVDGGAKKSAGIDVWVGGKREQRKKDNPRQEVG</sequence>
<organism evidence="2 3">
    <name type="scientific">Vespula germanica</name>
    <name type="common">German yellow jacket</name>
    <name type="synonym">Paravespula germanica</name>
    <dbReference type="NCBI Taxonomy" id="30212"/>
    <lineage>
        <taxon>Eukaryota</taxon>
        <taxon>Metazoa</taxon>
        <taxon>Ecdysozoa</taxon>
        <taxon>Arthropoda</taxon>
        <taxon>Hexapoda</taxon>
        <taxon>Insecta</taxon>
        <taxon>Pterygota</taxon>
        <taxon>Neoptera</taxon>
        <taxon>Endopterygota</taxon>
        <taxon>Hymenoptera</taxon>
        <taxon>Apocrita</taxon>
        <taxon>Aculeata</taxon>
        <taxon>Vespoidea</taxon>
        <taxon>Vespidae</taxon>
        <taxon>Vespinae</taxon>
        <taxon>Vespula</taxon>
    </lineage>
</organism>